<accession>A0ABD3H354</accession>
<keyword evidence="3" id="KW-1185">Reference proteome</keyword>
<proteinExistence type="predicted"/>
<keyword evidence="1" id="KW-0472">Membrane</keyword>
<dbReference type="EMBL" id="JBJQOH010000006">
    <property type="protein sequence ID" value="KAL3683869.1"/>
    <property type="molecule type" value="Genomic_DNA"/>
</dbReference>
<feature type="transmembrane region" description="Helical" evidence="1">
    <location>
        <begin position="202"/>
        <end position="226"/>
    </location>
</feature>
<protein>
    <submittedName>
        <fullName evidence="2">Uncharacterized protein</fullName>
    </submittedName>
</protein>
<dbReference type="Proteomes" id="UP001633002">
    <property type="component" value="Unassembled WGS sequence"/>
</dbReference>
<keyword evidence="1" id="KW-0812">Transmembrane</keyword>
<evidence type="ECO:0000256" key="1">
    <source>
        <dbReference type="SAM" id="Phobius"/>
    </source>
</evidence>
<evidence type="ECO:0000313" key="2">
    <source>
        <dbReference type="EMBL" id="KAL3683869.1"/>
    </source>
</evidence>
<sequence>MEKGDSLLSDMESKRLYVLASVSGSSHEKAKELIIYRHAVGHEARPLKQDCLEPEVTWITRRGPQHTQTTEAIYWSAASGYSGCDERIREAVEKTFRPSHNPTAVLVLPHFHYHPYTCIGIEISMLGGSPAIEFHTPHMKFIYQKLSNFWVTSMVSFPLTVSMDCLAKASVVYTVASTYAGLKVTFGDILHPVLPRVWVPLSVTYTFCCVLFLAWRVVVILGLGFLNGVLLEECKWLPGHIFSLENFDRRPESSAEFAFVSVVTN</sequence>
<gene>
    <name evidence="2" type="ORF">R1sor_001891</name>
</gene>
<keyword evidence="1" id="KW-1133">Transmembrane helix</keyword>
<name>A0ABD3H354_9MARC</name>
<evidence type="ECO:0000313" key="3">
    <source>
        <dbReference type="Proteomes" id="UP001633002"/>
    </source>
</evidence>
<reference evidence="2 3" key="1">
    <citation type="submission" date="2024-09" db="EMBL/GenBank/DDBJ databases">
        <title>Chromosome-scale assembly of Riccia sorocarpa.</title>
        <authorList>
            <person name="Paukszto L."/>
        </authorList>
    </citation>
    <scope>NUCLEOTIDE SEQUENCE [LARGE SCALE GENOMIC DNA]</scope>
    <source>
        <strain evidence="2">LP-2024</strain>
        <tissue evidence="2">Aerial parts of the thallus</tissue>
    </source>
</reference>
<comment type="caution">
    <text evidence="2">The sequence shown here is derived from an EMBL/GenBank/DDBJ whole genome shotgun (WGS) entry which is preliminary data.</text>
</comment>
<dbReference type="AlphaFoldDB" id="A0ABD3H354"/>
<organism evidence="2 3">
    <name type="scientific">Riccia sorocarpa</name>
    <dbReference type="NCBI Taxonomy" id="122646"/>
    <lineage>
        <taxon>Eukaryota</taxon>
        <taxon>Viridiplantae</taxon>
        <taxon>Streptophyta</taxon>
        <taxon>Embryophyta</taxon>
        <taxon>Marchantiophyta</taxon>
        <taxon>Marchantiopsida</taxon>
        <taxon>Marchantiidae</taxon>
        <taxon>Marchantiales</taxon>
        <taxon>Ricciaceae</taxon>
        <taxon>Riccia</taxon>
    </lineage>
</organism>